<feature type="domain" description="Sodium/calcium exchanger membrane region" evidence="9">
    <location>
        <begin position="418"/>
        <end position="568"/>
    </location>
</feature>
<accession>A0ABM3G1W2</accession>
<dbReference type="InterPro" id="IPR051359">
    <property type="entry name" value="CaCA_antiporter"/>
</dbReference>
<reference evidence="11" key="1">
    <citation type="submission" date="2025-08" db="UniProtKB">
        <authorList>
            <consortium name="RefSeq"/>
        </authorList>
    </citation>
    <scope>IDENTIFICATION</scope>
    <source>
        <tissue evidence="11">Thorax and Abdomen</tissue>
    </source>
</reference>
<proteinExistence type="predicted"/>
<feature type="domain" description="Sodium/calcium exchanger membrane region" evidence="9">
    <location>
        <begin position="76"/>
        <end position="213"/>
    </location>
</feature>
<evidence type="ECO:0000259" key="9">
    <source>
        <dbReference type="Pfam" id="PF01699"/>
    </source>
</evidence>
<feature type="transmembrane region" description="Helical" evidence="8">
    <location>
        <begin position="521"/>
        <end position="542"/>
    </location>
</feature>
<keyword evidence="5 8" id="KW-0812">Transmembrane</keyword>
<protein>
    <submittedName>
        <fullName evidence="11">Sodium/calcium exchanger 7</fullName>
    </submittedName>
</protein>
<evidence type="ECO:0000256" key="2">
    <source>
        <dbReference type="ARBA" id="ARBA00022448"/>
    </source>
</evidence>
<evidence type="ECO:0000313" key="11">
    <source>
        <dbReference type="RefSeq" id="XP_046594256.1"/>
    </source>
</evidence>
<keyword evidence="4" id="KW-0406">Ion transport</keyword>
<feature type="transmembrane region" description="Helical" evidence="8">
    <location>
        <begin position="196"/>
        <end position="219"/>
    </location>
</feature>
<dbReference type="PANTHER" id="PTHR12266:SF0">
    <property type="entry name" value="MITOCHONDRIAL SODIUM_CALCIUM EXCHANGER PROTEIN"/>
    <property type="match status" value="1"/>
</dbReference>
<keyword evidence="6 8" id="KW-1133">Transmembrane helix</keyword>
<keyword evidence="10" id="KW-1185">Reference proteome</keyword>
<dbReference type="InterPro" id="IPR044880">
    <property type="entry name" value="NCX_ion-bd_dom_sf"/>
</dbReference>
<feature type="transmembrane region" description="Helical" evidence="8">
    <location>
        <begin position="65"/>
        <end position="89"/>
    </location>
</feature>
<dbReference type="RefSeq" id="XP_046594256.1">
    <property type="nucleotide sequence ID" value="XM_046738300.1"/>
</dbReference>
<evidence type="ECO:0000256" key="3">
    <source>
        <dbReference type="ARBA" id="ARBA00022449"/>
    </source>
</evidence>
<feature type="transmembrane region" description="Helical" evidence="8">
    <location>
        <begin position="416"/>
        <end position="433"/>
    </location>
</feature>
<name>A0ABM3G1W2_NEOLC</name>
<sequence length="585" mass="64561">MASDLPPIIARHGGPEIDEDDCGYVWQIPAAERCQWTKETQDCLTDAAIQYIPGLFCAFSSENTALITLGIILYMLWLLYLFLILGTTADNFFCPALSIIAEIMHLSDNIAGVTILAFGNGAPDIFTALVAPAEETVVMFNELIGAGVFVTTVIAGSIAVVQPFRVKFRPYIRDTTFYVGAVCWIAYVIGDESVHIWEAMSLIFVYVGFIVVVVIGQMIDNRKNVTQDRIPSLYDRTVLKTYLVNRDETLIPRLPTRAKAVGLQSKLDIVLDVERKNALAKDDTTEDSSVDDGASRRPQGLYREFLFDVSPMNMEDWSEASKCTRIYIILRAIPMAFLQFLIPVVNQTAVKRGWSKLLNCTQLCITPVAITFLFDVWSYSIGPVPLYGLVLVLGISGGVFVFLTTDLDRVPKFHNAFAFLGFFAAMAVVYLIAKEVYSVLHTIGTALKISDSTLGMMFLAWGNSIGDLISNVAIAKRGYPRMGFAACFGGPLFNTLLGMGLTYGIAAAKHDDLRTHVRASAMGPGCIAFLLCSLMASASYLTTTGYLARRSYGFMLYSIYFMFMLICILSEIGFIHPLGSDHRDD</sequence>
<feature type="transmembrane region" description="Helical" evidence="8">
    <location>
        <begin position="110"/>
        <end position="131"/>
    </location>
</feature>
<evidence type="ECO:0000256" key="1">
    <source>
        <dbReference type="ARBA" id="ARBA00004141"/>
    </source>
</evidence>
<feature type="transmembrane region" description="Helical" evidence="8">
    <location>
        <begin position="384"/>
        <end position="404"/>
    </location>
</feature>
<feature type="transmembrane region" description="Helical" evidence="8">
    <location>
        <begin position="482"/>
        <end position="506"/>
    </location>
</feature>
<dbReference type="PANTHER" id="PTHR12266">
    <property type="entry name" value="NA+/CA2+ K+ INDEPENDENT EXCHANGER"/>
    <property type="match status" value="1"/>
</dbReference>
<dbReference type="GeneID" id="107228055"/>
<dbReference type="Proteomes" id="UP000829291">
    <property type="component" value="Chromosome 1"/>
</dbReference>
<keyword evidence="4" id="KW-0109">Calcium transport</keyword>
<keyword evidence="2" id="KW-0813">Transport</keyword>
<evidence type="ECO:0000256" key="5">
    <source>
        <dbReference type="ARBA" id="ARBA00022692"/>
    </source>
</evidence>
<gene>
    <name evidence="11" type="primary">LOC107228055</name>
</gene>
<comment type="subcellular location">
    <subcellularLocation>
        <location evidence="1">Membrane</location>
        <topology evidence="1">Multi-pass membrane protein</topology>
    </subcellularLocation>
</comment>
<dbReference type="Pfam" id="PF01699">
    <property type="entry name" value="Na_Ca_ex"/>
    <property type="match status" value="2"/>
</dbReference>
<dbReference type="InterPro" id="IPR004837">
    <property type="entry name" value="NaCa_Exmemb"/>
</dbReference>
<keyword evidence="3" id="KW-0050">Antiport</keyword>
<feature type="transmembrane region" description="Helical" evidence="8">
    <location>
        <begin position="143"/>
        <end position="164"/>
    </location>
</feature>
<feature type="transmembrane region" description="Helical" evidence="8">
    <location>
        <begin position="171"/>
        <end position="190"/>
    </location>
</feature>
<feature type="transmembrane region" description="Helical" evidence="8">
    <location>
        <begin position="453"/>
        <end position="475"/>
    </location>
</feature>
<evidence type="ECO:0000256" key="6">
    <source>
        <dbReference type="ARBA" id="ARBA00022989"/>
    </source>
</evidence>
<evidence type="ECO:0000313" key="10">
    <source>
        <dbReference type="Proteomes" id="UP000829291"/>
    </source>
</evidence>
<organism evidence="10 11">
    <name type="scientific">Neodiprion lecontei</name>
    <name type="common">Redheaded pine sawfly</name>
    <dbReference type="NCBI Taxonomy" id="441921"/>
    <lineage>
        <taxon>Eukaryota</taxon>
        <taxon>Metazoa</taxon>
        <taxon>Ecdysozoa</taxon>
        <taxon>Arthropoda</taxon>
        <taxon>Hexapoda</taxon>
        <taxon>Insecta</taxon>
        <taxon>Pterygota</taxon>
        <taxon>Neoptera</taxon>
        <taxon>Endopterygota</taxon>
        <taxon>Hymenoptera</taxon>
        <taxon>Tenthredinoidea</taxon>
        <taxon>Diprionidae</taxon>
        <taxon>Diprioninae</taxon>
        <taxon>Neodiprion</taxon>
    </lineage>
</organism>
<keyword evidence="4" id="KW-0106">Calcium</keyword>
<feature type="transmembrane region" description="Helical" evidence="8">
    <location>
        <begin position="554"/>
        <end position="575"/>
    </location>
</feature>
<keyword evidence="7 8" id="KW-0472">Membrane</keyword>
<dbReference type="Gene3D" id="1.20.1420.30">
    <property type="entry name" value="NCX, central ion-binding region"/>
    <property type="match status" value="2"/>
</dbReference>
<evidence type="ECO:0000256" key="4">
    <source>
        <dbReference type="ARBA" id="ARBA00022568"/>
    </source>
</evidence>
<evidence type="ECO:0000256" key="8">
    <source>
        <dbReference type="SAM" id="Phobius"/>
    </source>
</evidence>
<evidence type="ECO:0000256" key="7">
    <source>
        <dbReference type="ARBA" id="ARBA00023136"/>
    </source>
</evidence>